<dbReference type="Proteomes" id="UP000807353">
    <property type="component" value="Unassembled WGS sequence"/>
</dbReference>
<comment type="caution">
    <text evidence="1">The sequence shown here is derived from an EMBL/GenBank/DDBJ whole genome shotgun (WGS) entry which is preliminary data.</text>
</comment>
<organism evidence="1 2">
    <name type="scientific">Collybia nuda</name>
    <dbReference type="NCBI Taxonomy" id="64659"/>
    <lineage>
        <taxon>Eukaryota</taxon>
        <taxon>Fungi</taxon>
        <taxon>Dikarya</taxon>
        <taxon>Basidiomycota</taxon>
        <taxon>Agaricomycotina</taxon>
        <taxon>Agaricomycetes</taxon>
        <taxon>Agaricomycetidae</taxon>
        <taxon>Agaricales</taxon>
        <taxon>Tricholomatineae</taxon>
        <taxon>Clitocybaceae</taxon>
        <taxon>Collybia</taxon>
    </lineage>
</organism>
<protein>
    <submittedName>
        <fullName evidence="1">Uncharacterized protein</fullName>
    </submittedName>
</protein>
<dbReference type="AlphaFoldDB" id="A0A9P6CBZ5"/>
<reference evidence="1" key="1">
    <citation type="submission" date="2020-11" db="EMBL/GenBank/DDBJ databases">
        <authorList>
            <consortium name="DOE Joint Genome Institute"/>
            <person name="Ahrendt S."/>
            <person name="Riley R."/>
            <person name="Andreopoulos W."/>
            <person name="Labutti K."/>
            <person name="Pangilinan J."/>
            <person name="Ruiz-Duenas F.J."/>
            <person name="Barrasa J.M."/>
            <person name="Sanchez-Garcia M."/>
            <person name="Camarero S."/>
            <person name="Miyauchi S."/>
            <person name="Serrano A."/>
            <person name="Linde D."/>
            <person name="Babiker R."/>
            <person name="Drula E."/>
            <person name="Ayuso-Fernandez I."/>
            <person name="Pacheco R."/>
            <person name="Padilla G."/>
            <person name="Ferreira P."/>
            <person name="Barriuso J."/>
            <person name="Kellner H."/>
            <person name="Castanera R."/>
            <person name="Alfaro M."/>
            <person name="Ramirez L."/>
            <person name="Pisabarro A.G."/>
            <person name="Kuo A."/>
            <person name="Tritt A."/>
            <person name="Lipzen A."/>
            <person name="He G."/>
            <person name="Yan M."/>
            <person name="Ng V."/>
            <person name="Cullen D."/>
            <person name="Martin F."/>
            <person name="Rosso M.-N."/>
            <person name="Henrissat B."/>
            <person name="Hibbett D."/>
            <person name="Martinez A.T."/>
            <person name="Grigoriev I.V."/>
        </authorList>
    </citation>
    <scope>NUCLEOTIDE SEQUENCE</scope>
    <source>
        <strain evidence="1">CBS 247.69</strain>
    </source>
</reference>
<gene>
    <name evidence="1" type="ORF">BDZ94DRAFT_1266819</name>
</gene>
<evidence type="ECO:0000313" key="1">
    <source>
        <dbReference type="EMBL" id="KAF9460072.1"/>
    </source>
</evidence>
<proteinExistence type="predicted"/>
<accession>A0A9P6CBZ5</accession>
<name>A0A9P6CBZ5_9AGAR</name>
<sequence>MAKLCLGYSVNDNQSCMLSILLHVNENHTRDWKPPNNLQTPTFLIPHAHRIRRLSILSPLSLRSLILPQLKDLEILVPGFEAHPQMDIPTLLQRSGNILTRLSVGYILDCRTLLEYTPYIRKLVIEGTLTEEVMKEIANGRLGAALREIKCTVALYDCDVFLDMIEARAPTSMEGNEVGSVRAITKVGIQCVDFSLDARQWARIGSLATGVQFDIVEG</sequence>
<dbReference type="EMBL" id="MU150305">
    <property type="protein sequence ID" value="KAF9460072.1"/>
    <property type="molecule type" value="Genomic_DNA"/>
</dbReference>
<keyword evidence="2" id="KW-1185">Reference proteome</keyword>
<evidence type="ECO:0000313" key="2">
    <source>
        <dbReference type="Proteomes" id="UP000807353"/>
    </source>
</evidence>